<accession>A0AAU9FRV6</accession>
<feature type="compositionally biased region" description="Basic and acidic residues" evidence="1">
    <location>
        <begin position="52"/>
        <end position="71"/>
    </location>
</feature>
<name>A0AAU9FRV6_DROMD</name>
<feature type="region of interest" description="Disordered" evidence="1">
    <location>
        <begin position="52"/>
        <end position="105"/>
    </location>
</feature>
<dbReference type="Proteomes" id="UP001500889">
    <property type="component" value="Chromosome J"/>
</dbReference>
<keyword evidence="3" id="KW-1185">Reference proteome</keyword>
<gene>
    <name evidence="2" type="ORF">DMAD_06594</name>
</gene>
<reference evidence="2 3" key="1">
    <citation type="submission" date="2024-02" db="EMBL/GenBank/DDBJ databases">
        <title>A chromosome-level genome assembly of Drosophila madeirensis, a fruit fly species endemic to Madeira island.</title>
        <authorList>
            <person name="Tomihara K."/>
            <person name="Llopart A."/>
            <person name="Yamamoto D."/>
        </authorList>
    </citation>
    <scope>NUCLEOTIDE SEQUENCE [LARGE SCALE GENOMIC DNA]</scope>
    <source>
        <strain evidence="2 3">RF1</strain>
    </source>
</reference>
<dbReference type="EMBL" id="AP029265">
    <property type="protein sequence ID" value="BFF98422.1"/>
    <property type="molecule type" value="Genomic_DNA"/>
</dbReference>
<evidence type="ECO:0000313" key="2">
    <source>
        <dbReference type="EMBL" id="BFF98422.1"/>
    </source>
</evidence>
<organism evidence="2 3">
    <name type="scientific">Drosophila madeirensis</name>
    <name type="common">Fruit fly</name>
    <dbReference type="NCBI Taxonomy" id="30013"/>
    <lineage>
        <taxon>Eukaryota</taxon>
        <taxon>Metazoa</taxon>
        <taxon>Ecdysozoa</taxon>
        <taxon>Arthropoda</taxon>
        <taxon>Hexapoda</taxon>
        <taxon>Insecta</taxon>
        <taxon>Pterygota</taxon>
        <taxon>Neoptera</taxon>
        <taxon>Endopterygota</taxon>
        <taxon>Diptera</taxon>
        <taxon>Brachycera</taxon>
        <taxon>Muscomorpha</taxon>
        <taxon>Ephydroidea</taxon>
        <taxon>Drosophilidae</taxon>
        <taxon>Drosophila</taxon>
        <taxon>Sophophora</taxon>
    </lineage>
</organism>
<feature type="region of interest" description="Disordered" evidence="1">
    <location>
        <begin position="1"/>
        <end position="31"/>
    </location>
</feature>
<evidence type="ECO:0000256" key="1">
    <source>
        <dbReference type="SAM" id="MobiDB-lite"/>
    </source>
</evidence>
<proteinExistence type="predicted"/>
<evidence type="ECO:0000313" key="3">
    <source>
        <dbReference type="Proteomes" id="UP001500889"/>
    </source>
</evidence>
<sequence length="147" mass="16434">MSLRNQKSQTSVAVIQASRQGARRPSAGPDEINNIYIKKIVSDWRNSVRERRYTKYSDRSTRPSRSEEHQGGSKKTLTTASYIRPSIQRPQLPPPADKPLEIEYGRSSGEADRILVSEGVDLYIHQPIKASFSKPLPSTSTPPPESS</sequence>
<feature type="compositionally biased region" description="Polar residues" evidence="1">
    <location>
        <begin position="1"/>
        <end position="19"/>
    </location>
</feature>
<protein>
    <submittedName>
        <fullName evidence="2">Uncharacterized protein</fullName>
    </submittedName>
</protein>
<dbReference type="AlphaFoldDB" id="A0AAU9FRV6"/>